<name>A0AAD9GY74_9STRA</name>
<protein>
    <submittedName>
        <fullName evidence="2">Uncharacterized protein</fullName>
    </submittedName>
</protein>
<sequence length="110" mass="12343">MGGGPRISIAAVALSAATGMTVAAVSMMAYFRFQHPQEFADATIRMTHPELSDDFNRKWGLFGTGIIDSVPQSVKNVFDVPDMAERFELQKKKREQQIRQTLDDLRPKDN</sequence>
<dbReference type="Proteomes" id="UP001259832">
    <property type="component" value="Unassembled WGS sequence"/>
</dbReference>
<keyword evidence="3" id="KW-1185">Reference proteome</keyword>
<dbReference type="AlphaFoldDB" id="A0AAD9GY74"/>
<proteinExistence type="predicted"/>
<comment type="caution">
    <text evidence="2">The sequence shown here is derived from an EMBL/GenBank/DDBJ whole genome shotgun (WGS) entry which is preliminary data.</text>
</comment>
<evidence type="ECO:0000256" key="1">
    <source>
        <dbReference type="SAM" id="MobiDB-lite"/>
    </source>
</evidence>
<feature type="region of interest" description="Disordered" evidence="1">
    <location>
        <begin position="91"/>
        <end position="110"/>
    </location>
</feature>
<organism evidence="2 3">
    <name type="scientific">Phytophthora citrophthora</name>
    <dbReference type="NCBI Taxonomy" id="4793"/>
    <lineage>
        <taxon>Eukaryota</taxon>
        <taxon>Sar</taxon>
        <taxon>Stramenopiles</taxon>
        <taxon>Oomycota</taxon>
        <taxon>Peronosporomycetes</taxon>
        <taxon>Peronosporales</taxon>
        <taxon>Peronosporaceae</taxon>
        <taxon>Phytophthora</taxon>
    </lineage>
</organism>
<reference evidence="2" key="1">
    <citation type="submission" date="2023-08" db="EMBL/GenBank/DDBJ databases">
        <title>Reference Genome Resource for the Citrus Pathogen Phytophthora citrophthora.</title>
        <authorList>
            <person name="Moller H."/>
            <person name="Coetzee B."/>
            <person name="Rose L.J."/>
            <person name="Van Niekerk J.M."/>
        </authorList>
    </citation>
    <scope>NUCLEOTIDE SEQUENCE</scope>
    <source>
        <strain evidence="2">STE-U-9442</strain>
    </source>
</reference>
<evidence type="ECO:0000313" key="2">
    <source>
        <dbReference type="EMBL" id="KAK1947245.1"/>
    </source>
</evidence>
<evidence type="ECO:0000313" key="3">
    <source>
        <dbReference type="Proteomes" id="UP001259832"/>
    </source>
</evidence>
<dbReference type="EMBL" id="JASMQC010000002">
    <property type="protein sequence ID" value="KAK1947245.1"/>
    <property type="molecule type" value="Genomic_DNA"/>
</dbReference>
<accession>A0AAD9GY74</accession>
<gene>
    <name evidence="2" type="ORF">P3T76_001255</name>
</gene>